<dbReference type="EMBL" id="QLNP01000088">
    <property type="protein sequence ID" value="RAM36739.1"/>
    <property type="molecule type" value="Genomic_DNA"/>
</dbReference>
<dbReference type="InterPro" id="IPR050707">
    <property type="entry name" value="HTH_MetabolicPath_Reg"/>
</dbReference>
<comment type="caution">
    <text evidence="6">The sequence shown here is derived from an EMBL/GenBank/DDBJ whole genome shotgun (WGS) entry which is preliminary data.</text>
</comment>
<gene>
    <name evidence="6" type="ORF">DBZ45_13975</name>
</gene>
<protein>
    <submittedName>
        <fullName evidence="6">IclR family transcriptional regulator</fullName>
    </submittedName>
</protein>
<dbReference type="AlphaFoldDB" id="A0A328HDU1"/>
<dbReference type="PANTHER" id="PTHR30136">
    <property type="entry name" value="HELIX-TURN-HELIX TRANSCRIPTIONAL REGULATOR, ICLR FAMILY"/>
    <property type="match status" value="1"/>
</dbReference>
<evidence type="ECO:0000256" key="1">
    <source>
        <dbReference type="ARBA" id="ARBA00023015"/>
    </source>
</evidence>
<dbReference type="SUPFAM" id="SSF55781">
    <property type="entry name" value="GAF domain-like"/>
    <property type="match status" value="1"/>
</dbReference>
<evidence type="ECO:0000259" key="4">
    <source>
        <dbReference type="PROSITE" id="PS51077"/>
    </source>
</evidence>
<dbReference type="PANTHER" id="PTHR30136:SF24">
    <property type="entry name" value="HTH-TYPE TRANSCRIPTIONAL REPRESSOR ALLR"/>
    <property type="match status" value="1"/>
</dbReference>
<feature type="domain" description="HTH iclR-type" evidence="4">
    <location>
        <begin position="7"/>
        <end position="66"/>
    </location>
</feature>
<dbReference type="PROSITE" id="PS51077">
    <property type="entry name" value="HTH_ICLR"/>
    <property type="match status" value="1"/>
</dbReference>
<keyword evidence="1" id="KW-0805">Transcription regulation</keyword>
<feature type="domain" description="IclR-ED" evidence="5">
    <location>
        <begin position="67"/>
        <end position="251"/>
    </location>
</feature>
<dbReference type="Proteomes" id="UP000249166">
    <property type="component" value="Unassembled WGS sequence"/>
</dbReference>
<dbReference type="OrthoDB" id="4068713at2"/>
<accession>A0A328HDU1</accession>
<dbReference type="InterPro" id="IPR036388">
    <property type="entry name" value="WH-like_DNA-bd_sf"/>
</dbReference>
<dbReference type="GO" id="GO:0045892">
    <property type="term" value="P:negative regulation of DNA-templated transcription"/>
    <property type="evidence" value="ECO:0007669"/>
    <property type="project" value="TreeGrafter"/>
</dbReference>
<reference evidence="6 7" key="1">
    <citation type="submission" date="2018-04" db="EMBL/GenBank/DDBJ databases">
        <title>Bacteria isolated from cave deposits of Manipur.</title>
        <authorList>
            <person name="Sahoo D."/>
            <person name="Sarangthem I."/>
            <person name="Nandeibam J."/>
        </authorList>
    </citation>
    <scope>NUCLEOTIDE SEQUENCE [LARGE SCALE GENOMIC DNA]</scope>
    <source>
        <strain evidence="7">mrc11</strain>
    </source>
</reference>
<dbReference type="GO" id="GO:0003700">
    <property type="term" value="F:DNA-binding transcription factor activity"/>
    <property type="evidence" value="ECO:0007669"/>
    <property type="project" value="TreeGrafter"/>
</dbReference>
<name>A0A328HDU1_ARTGO</name>
<evidence type="ECO:0000313" key="6">
    <source>
        <dbReference type="EMBL" id="RAM36739.1"/>
    </source>
</evidence>
<evidence type="ECO:0000256" key="3">
    <source>
        <dbReference type="ARBA" id="ARBA00023163"/>
    </source>
</evidence>
<dbReference type="PROSITE" id="PS51078">
    <property type="entry name" value="ICLR_ED"/>
    <property type="match status" value="1"/>
</dbReference>
<evidence type="ECO:0000256" key="2">
    <source>
        <dbReference type="ARBA" id="ARBA00023125"/>
    </source>
</evidence>
<keyword evidence="3" id="KW-0804">Transcription</keyword>
<proteinExistence type="predicted"/>
<dbReference type="GO" id="GO:0003677">
    <property type="term" value="F:DNA binding"/>
    <property type="evidence" value="ECO:0007669"/>
    <property type="project" value="UniProtKB-KW"/>
</dbReference>
<dbReference type="Pfam" id="PF01614">
    <property type="entry name" value="IclR_C"/>
    <property type="match status" value="1"/>
</dbReference>
<dbReference type="InterPro" id="IPR029016">
    <property type="entry name" value="GAF-like_dom_sf"/>
</dbReference>
<sequence length="254" mass="28076">MEQTQMSQTLDRALSILSIVAQKPCHINEIAVQLGVHHSTALRLLHTLRKHGFVFELPDHRYRLGSATFRLGFQALEGIDLRSLARPAMQRLNDITGETVHLGILEDNDVFYVEKIEAVHPGIRMHSLIGAAAPLHCTGVAKAILAYLAPERRQDLLKQHELHRYTEHTLTSIDEVERDLALGVERGYVLDAEEHDPGVHCVAAPIFSGSGEVAGGMSISVPVSRVDRETLLGFAPALLKESHEISKLLGWSKT</sequence>
<dbReference type="Gene3D" id="1.10.10.10">
    <property type="entry name" value="Winged helix-like DNA-binding domain superfamily/Winged helix DNA-binding domain"/>
    <property type="match status" value="1"/>
</dbReference>
<dbReference type="InterPro" id="IPR014757">
    <property type="entry name" value="Tscrpt_reg_IclR_C"/>
</dbReference>
<dbReference type="Pfam" id="PF09339">
    <property type="entry name" value="HTH_IclR"/>
    <property type="match status" value="1"/>
</dbReference>
<organism evidence="6 7">
    <name type="scientific">Arthrobacter globiformis</name>
    <dbReference type="NCBI Taxonomy" id="1665"/>
    <lineage>
        <taxon>Bacteria</taxon>
        <taxon>Bacillati</taxon>
        <taxon>Actinomycetota</taxon>
        <taxon>Actinomycetes</taxon>
        <taxon>Micrococcales</taxon>
        <taxon>Micrococcaceae</taxon>
        <taxon>Arthrobacter</taxon>
    </lineage>
</organism>
<dbReference type="SUPFAM" id="SSF46785">
    <property type="entry name" value="Winged helix' DNA-binding domain"/>
    <property type="match status" value="1"/>
</dbReference>
<dbReference type="InterPro" id="IPR036390">
    <property type="entry name" value="WH_DNA-bd_sf"/>
</dbReference>
<keyword evidence="2" id="KW-0238">DNA-binding</keyword>
<dbReference type="Gene3D" id="3.30.450.40">
    <property type="match status" value="1"/>
</dbReference>
<evidence type="ECO:0000259" key="5">
    <source>
        <dbReference type="PROSITE" id="PS51078"/>
    </source>
</evidence>
<evidence type="ECO:0000313" key="7">
    <source>
        <dbReference type="Proteomes" id="UP000249166"/>
    </source>
</evidence>
<dbReference type="InterPro" id="IPR005471">
    <property type="entry name" value="Tscrpt_reg_IclR_N"/>
</dbReference>
<dbReference type="SMART" id="SM00346">
    <property type="entry name" value="HTH_ICLR"/>
    <property type="match status" value="1"/>
</dbReference>